<dbReference type="Proteomes" id="UP001303001">
    <property type="component" value="Chromosome"/>
</dbReference>
<name>A0ABY9ZRL4_9ACTN</name>
<dbReference type="InterPro" id="IPR036412">
    <property type="entry name" value="HAD-like_sf"/>
</dbReference>
<protein>
    <submittedName>
        <fullName evidence="2">HAD hydrolase family protein</fullName>
    </submittedName>
</protein>
<keyword evidence="2" id="KW-0378">Hydrolase</keyword>
<dbReference type="Pfam" id="PF08282">
    <property type="entry name" value="Hydrolase_3"/>
    <property type="match status" value="1"/>
</dbReference>
<feature type="compositionally biased region" description="Basic and acidic residues" evidence="1">
    <location>
        <begin position="139"/>
        <end position="150"/>
    </location>
</feature>
<dbReference type="RefSeq" id="WP_313719546.1">
    <property type="nucleotide sequence ID" value="NZ_CP134876.1"/>
</dbReference>
<dbReference type="Gene3D" id="3.40.50.1000">
    <property type="entry name" value="HAD superfamily/HAD-like"/>
    <property type="match status" value="1"/>
</dbReference>
<dbReference type="EMBL" id="CP134876">
    <property type="protein sequence ID" value="WNM37944.1"/>
    <property type="molecule type" value="Genomic_DNA"/>
</dbReference>
<dbReference type="PANTHER" id="PTHR10000">
    <property type="entry name" value="PHOSPHOSERINE PHOSPHATASE"/>
    <property type="match status" value="1"/>
</dbReference>
<reference evidence="2 3" key="1">
    <citation type="submission" date="2023-09" db="EMBL/GenBank/DDBJ databases">
        <title>Micromonospora halotolerans DSM 45598 genome sequence.</title>
        <authorList>
            <person name="Mo P."/>
        </authorList>
    </citation>
    <scope>NUCLEOTIDE SEQUENCE [LARGE SCALE GENOMIC DNA]</scope>
    <source>
        <strain evidence="2 3">DSM 45598</strain>
    </source>
</reference>
<gene>
    <name evidence="2" type="ORF">RMN56_22755</name>
</gene>
<dbReference type="PANTHER" id="PTHR10000:SF8">
    <property type="entry name" value="HAD SUPERFAMILY HYDROLASE-LIKE, TYPE 3"/>
    <property type="match status" value="1"/>
</dbReference>
<dbReference type="GO" id="GO:0016787">
    <property type="term" value="F:hydrolase activity"/>
    <property type="evidence" value="ECO:0007669"/>
    <property type="project" value="UniProtKB-KW"/>
</dbReference>
<evidence type="ECO:0000256" key="1">
    <source>
        <dbReference type="SAM" id="MobiDB-lite"/>
    </source>
</evidence>
<evidence type="ECO:0000313" key="3">
    <source>
        <dbReference type="Proteomes" id="UP001303001"/>
    </source>
</evidence>
<accession>A0ABY9ZRL4</accession>
<feature type="region of interest" description="Disordered" evidence="1">
    <location>
        <begin position="126"/>
        <end position="206"/>
    </location>
</feature>
<sequence length="268" mass="29279">MNRTDLPEAASWIVALDLDGTTRRKDGSISGAVIKQVRRLPTAGHHVVLTTGRSSAITIPVLDQLGIAPRFLVCFNGAVILHRDPGAPRGYRREWVESGAGIHPTGFCANGSQPGKTLPQYRRLARPLERKSPLNRKLAQPDREDAEHARPFSSQTAQGDRPRRRAVALPGPGELKPIVGDVRPLSETAAHPPSWTRRRERAGPAGPVRRCVIEESLWSSADRRRRCILVMTKIRSGIGGDHGRRTTTLLRQRRGSRSGVGGVLAPGL</sequence>
<organism evidence="2 3">
    <name type="scientific">Micromonospora halotolerans</name>
    <dbReference type="NCBI Taxonomy" id="709879"/>
    <lineage>
        <taxon>Bacteria</taxon>
        <taxon>Bacillati</taxon>
        <taxon>Actinomycetota</taxon>
        <taxon>Actinomycetes</taxon>
        <taxon>Micromonosporales</taxon>
        <taxon>Micromonosporaceae</taxon>
        <taxon>Micromonospora</taxon>
    </lineage>
</organism>
<evidence type="ECO:0000313" key="2">
    <source>
        <dbReference type="EMBL" id="WNM37944.1"/>
    </source>
</evidence>
<dbReference type="SUPFAM" id="SSF56784">
    <property type="entry name" value="HAD-like"/>
    <property type="match status" value="1"/>
</dbReference>
<keyword evidence="3" id="KW-1185">Reference proteome</keyword>
<proteinExistence type="predicted"/>
<dbReference type="InterPro" id="IPR023214">
    <property type="entry name" value="HAD_sf"/>
</dbReference>